<proteinExistence type="inferred from homology"/>
<sequence>MAESTEKRTALVTGAGRGIGQGIALQLARDGYNVAINDIPSQENQAMQVLKQIEEIGARGSLHLADVSDEEQVKRMIDEVVKEHGLLDVMVANAGVVILKSVFDTSVEDLDKLMSVNVKGTFLCYKYAGKQMIAQGKGGRIIGASSVTGKQAMEMFSVYSASKFAIRGLTQAFARELGPHKITVNAYAPGTILTDMIDYVERVTGAEPGAVKAKMATLTCVGYNGTPAEIASLVSYLASKEAHFITGQSVSIKVFDMLVIESGLLRKTCALGLV</sequence>
<dbReference type="PROSITE" id="PS00061">
    <property type="entry name" value="ADH_SHORT"/>
    <property type="match status" value="1"/>
</dbReference>
<dbReference type="Pfam" id="PF13561">
    <property type="entry name" value="adh_short_C2"/>
    <property type="match status" value="1"/>
</dbReference>
<keyword evidence="2" id="KW-0521">NADP</keyword>
<reference evidence="3 4" key="1">
    <citation type="submission" date="2015-12" db="EMBL/GenBank/DDBJ databases">
        <title>Draft genome sequence of Moniliophthora roreri, the causal agent of frosty pod rot of cacao.</title>
        <authorList>
            <person name="Aime M.C."/>
            <person name="Diaz-Valderrama J.R."/>
            <person name="Kijpornyongpan T."/>
            <person name="Phillips-Mora W."/>
        </authorList>
    </citation>
    <scope>NUCLEOTIDE SEQUENCE [LARGE SCALE GENOMIC DNA]</scope>
    <source>
        <strain evidence="3 4">MCA 2952</strain>
    </source>
</reference>
<gene>
    <name evidence="3" type="ORF">WG66_18429</name>
</gene>
<evidence type="ECO:0000313" key="3">
    <source>
        <dbReference type="EMBL" id="KTB28985.1"/>
    </source>
</evidence>
<dbReference type="PRINTS" id="PR00080">
    <property type="entry name" value="SDRFAMILY"/>
</dbReference>
<comment type="similarity">
    <text evidence="1">Belongs to the short-chain dehydrogenases/reductases (SDR) family.</text>
</comment>
<dbReference type="AlphaFoldDB" id="A0A0W0EY27"/>
<evidence type="ECO:0000256" key="2">
    <source>
        <dbReference type="ARBA" id="ARBA00022857"/>
    </source>
</evidence>
<dbReference type="GO" id="GO:0016616">
    <property type="term" value="F:oxidoreductase activity, acting on the CH-OH group of donors, NAD or NADP as acceptor"/>
    <property type="evidence" value="ECO:0007669"/>
    <property type="project" value="TreeGrafter"/>
</dbReference>
<organism evidence="3 4">
    <name type="scientific">Moniliophthora roreri</name>
    <name type="common">Frosty pod rot fungus</name>
    <name type="synonym">Monilia roreri</name>
    <dbReference type="NCBI Taxonomy" id="221103"/>
    <lineage>
        <taxon>Eukaryota</taxon>
        <taxon>Fungi</taxon>
        <taxon>Dikarya</taxon>
        <taxon>Basidiomycota</taxon>
        <taxon>Agaricomycotina</taxon>
        <taxon>Agaricomycetes</taxon>
        <taxon>Agaricomycetidae</taxon>
        <taxon>Agaricales</taxon>
        <taxon>Marasmiineae</taxon>
        <taxon>Marasmiaceae</taxon>
        <taxon>Moniliophthora</taxon>
    </lineage>
</organism>
<dbReference type="PANTHER" id="PTHR42760">
    <property type="entry name" value="SHORT-CHAIN DEHYDROGENASES/REDUCTASES FAMILY MEMBER"/>
    <property type="match status" value="1"/>
</dbReference>
<dbReference type="InterPro" id="IPR002347">
    <property type="entry name" value="SDR_fam"/>
</dbReference>
<dbReference type="PRINTS" id="PR00081">
    <property type="entry name" value="GDHRDH"/>
</dbReference>
<dbReference type="FunFam" id="3.40.50.720:FF:000084">
    <property type="entry name" value="Short-chain dehydrogenase reductase"/>
    <property type="match status" value="1"/>
</dbReference>
<dbReference type="InterPro" id="IPR020904">
    <property type="entry name" value="Sc_DH/Rdtase_CS"/>
</dbReference>
<comment type="caution">
    <text evidence="3">The sequence shown here is derived from an EMBL/GenBank/DDBJ whole genome shotgun (WGS) entry which is preliminary data.</text>
</comment>
<dbReference type="Gene3D" id="3.40.50.720">
    <property type="entry name" value="NAD(P)-binding Rossmann-like Domain"/>
    <property type="match status" value="1"/>
</dbReference>
<name>A0A0W0EY27_MONRR</name>
<dbReference type="PANTHER" id="PTHR42760:SF121">
    <property type="entry name" value="3-OXOACYL-(ACYL-CARRIER-PROTEIN) REDUCTASE"/>
    <property type="match status" value="1"/>
</dbReference>
<dbReference type="eggNOG" id="KOG1200">
    <property type="taxonomic scope" value="Eukaryota"/>
</dbReference>
<dbReference type="InterPro" id="IPR036291">
    <property type="entry name" value="NAD(P)-bd_dom_sf"/>
</dbReference>
<evidence type="ECO:0000313" key="4">
    <source>
        <dbReference type="Proteomes" id="UP000054988"/>
    </source>
</evidence>
<dbReference type="SUPFAM" id="SSF51735">
    <property type="entry name" value="NAD(P)-binding Rossmann-fold domains"/>
    <property type="match status" value="1"/>
</dbReference>
<dbReference type="GO" id="GO:0048038">
    <property type="term" value="F:quinone binding"/>
    <property type="evidence" value="ECO:0007669"/>
    <property type="project" value="TreeGrafter"/>
</dbReference>
<dbReference type="GO" id="GO:0006633">
    <property type="term" value="P:fatty acid biosynthetic process"/>
    <property type="evidence" value="ECO:0007669"/>
    <property type="project" value="TreeGrafter"/>
</dbReference>
<accession>A0A0W0EY27</accession>
<evidence type="ECO:0000256" key="1">
    <source>
        <dbReference type="ARBA" id="ARBA00006484"/>
    </source>
</evidence>
<dbReference type="Proteomes" id="UP000054988">
    <property type="component" value="Unassembled WGS sequence"/>
</dbReference>
<dbReference type="EMBL" id="LATX01002457">
    <property type="protein sequence ID" value="KTB28985.1"/>
    <property type="molecule type" value="Genomic_DNA"/>
</dbReference>
<protein>
    <submittedName>
        <fullName evidence="3">Putative NAD-P-binding protein</fullName>
    </submittedName>
</protein>